<evidence type="ECO:0000256" key="6">
    <source>
        <dbReference type="ARBA" id="ARBA00022777"/>
    </source>
</evidence>
<keyword evidence="10" id="KW-0472">Membrane</keyword>
<dbReference type="InterPro" id="IPR054327">
    <property type="entry name" value="His-kinase-like_sensor"/>
</dbReference>
<dbReference type="AlphaFoldDB" id="C6E1G4"/>
<dbReference type="InterPro" id="IPR000014">
    <property type="entry name" value="PAS"/>
</dbReference>
<dbReference type="KEGG" id="gem:GM21_2778"/>
<keyword evidence="3" id="KW-0597">Phosphoprotein</keyword>
<keyword evidence="8" id="KW-0902">Two-component regulatory system</keyword>
<dbReference type="Pfam" id="PF02518">
    <property type="entry name" value="HATPase_c"/>
    <property type="match status" value="1"/>
</dbReference>
<dbReference type="eggNOG" id="COG4191">
    <property type="taxonomic scope" value="Bacteria"/>
</dbReference>
<protein>
    <recommendedName>
        <fullName evidence="2">histidine kinase</fullName>
        <ecNumber evidence="2">2.7.13.3</ecNumber>
    </recommendedName>
</protein>
<keyword evidence="5" id="KW-0547">Nucleotide-binding</keyword>
<dbReference type="SUPFAM" id="SSF55785">
    <property type="entry name" value="PYP-like sensor domain (PAS domain)"/>
    <property type="match status" value="1"/>
</dbReference>
<dbReference type="PRINTS" id="PR00344">
    <property type="entry name" value="BCTRLSENSOR"/>
</dbReference>
<dbReference type="InterPro" id="IPR000700">
    <property type="entry name" value="PAS-assoc_C"/>
</dbReference>
<feature type="transmembrane region" description="Helical" evidence="10">
    <location>
        <begin position="269"/>
        <end position="286"/>
    </location>
</feature>
<dbReference type="Gene3D" id="3.30.565.10">
    <property type="entry name" value="Histidine kinase-like ATPase, C-terminal domain"/>
    <property type="match status" value="1"/>
</dbReference>
<evidence type="ECO:0000256" key="7">
    <source>
        <dbReference type="ARBA" id="ARBA00022840"/>
    </source>
</evidence>
<dbReference type="CDD" id="cd00130">
    <property type="entry name" value="PAS"/>
    <property type="match status" value="1"/>
</dbReference>
<sequence>MGAKQVMKMPSSLQSFARQVIATTLLINLIVLGVTLWSLRDSRMHYEERITLNTVNLSLVLEKYLNGVMEKVNLTLLALGDEVEQQLTAGRLDGDRLNAQMKRQLSRLPEVDGIRMTDAQGRVIYGTGMTPGAHPSVADRDYFHYLRSNPTAGLVISKPLISHISGKNVVVVGRRINRSDHSFGGVIYVAIIVEHFATLFSTINVGPHGAITLTDTKSIVIARSPVPGHTGSYLGKELKSAGLKKLIDEGLTVGSYRSKSALDGVQRTITFRVINGYPLLVFVGMAPSDYLHEWRLDALKMGGLVVSFMLISIITSRLIYERRKREKLAEAELYQHKVYLESIVVQRTSDLETRNRELQESEGVLKTILDNVYDAIVIHDASGRILQVNRRWREMYGVSENESETLTIADFSTDPPPPEELASLWGHVLAGNSNFFEWPARRPHDGSKVWVEAFLCPIRLKEQNLIMGCVRDITERKATAQELQKYRNHLEDLVQERTEELARAVEKTRRETEQRIAAVEELRQKERLLIQQSRLAAMGEMMGNIAHQWRQPLNILGLIVQELQICHQKGTLDNKLVNTLVPKAMKVIAHMSQTIDDFRNLLSPDTSRTVFSVNEVVERVLSIMILEAKVDVIAEEECFAEGARNEFSQVIINVLANANDIFRERQVSASRIIIRILPQDLKSVVTIADNGGGIPEEIMCKIFDPYFTTKAPDRGTGIGLFMSKTIIEQRMKGALSARNTAEGAEFRIEVPAGTKP</sequence>
<dbReference type="PANTHER" id="PTHR43065">
    <property type="entry name" value="SENSOR HISTIDINE KINASE"/>
    <property type="match status" value="1"/>
</dbReference>
<evidence type="ECO:0000259" key="13">
    <source>
        <dbReference type="PROSITE" id="PS50113"/>
    </source>
</evidence>
<dbReference type="EMBL" id="CP001661">
    <property type="protein sequence ID" value="ACT18812.1"/>
    <property type="molecule type" value="Genomic_DNA"/>
</dbReference>
<keyword evidence="4" id="KW-0808">Transferase</keyword>
<gene>
    <name evidence="14" type="ordered locus">GM21_2778</name>
</gene>
<evidence type="ECO:0000256" key="1">
    <source>
        <dbReference type="ARBA" id="ARBA00000085"/>
    </source>
</evidence>
<dbReference type="Gene3D" id="1.10.287.130">
    <property type="match status" value="1"/>
</dbReference>
<organism evidence="14">
    <name type="scientific">Geobacter sp. (strain M21)</name>
    <dbReference type="NCBI Taxonomy" id="443144"/>
    <lineage>
        <taxon>Bacteria</taxon>
        <taxon>Pseudomonadati</taxon>
        <taxon>Thermodesulfobacteriota</taxon>
        <taxon>Desulfuromonadia</taxon>
        <taxon>Geobacterales</taxon>
        <taxon>Geobacteraceae</taxon>
        <taxon>Geobacter</taxon>
    </lineage>
</organism>
<keyword evidence="9" id="KW-0175">Coiled coil</keyword>
<dbReference type="STRING" id="443144.GM21_2778"/>
<keyword evidence="10" id="KW-1133">Transmembrane helix</keyword>
<dbReference type="CDD" id="cd12914">
    <property type="entry name" value="PDC1_DGC_like"/>
    <property type="match status" value="1"/>
</dbReference>
<dbReference type="SUPFAM" id="SSF55874">
    <property type="entry name" value="ATPase domain of HSP90 chaperone/DNA topoisomerase II/histidine kinase"/>
    <property type="match status" value="1"/>
</dbReference>
<dbReference type="GO" id="GO:0000155">
    <property type="term" value="F:phosphorelay sensor kinase activity"/>
    <property type="evidence" value="ECO:0007669"/>
    <property type="project" value="InterPro"/>
</dbReference>
<dbReference type="InterPro" id="IPR036890">
    <property type="entry name" value="HATPase_C_sf"/>
</dbReference>
<dbReference type="Pfam" id="PF22588">
    <property type="entry name" value="dCache_1_like"/>
    <property type="match status" value="1"/>
</dbReference>
<dbReference type="eggNOG" id="COG2205">
    <property type="taxonomic scope" value="Bacteria"/>
</dbReference>
<dbReference type="SUPFAM" id="SSF47384">
    <property type="entry name" value="Homodimeric domain of signal transducing histidine kinase"/>
    <property type="match status" value="1"/>
</dbReference>
<feature type="coiled-coil region" evidence="9">
    <location>
        <begin position="476"/>
        <end position="525"/>
    </location>
</feature>
<name>C6E1G4_GEOSM</name>
<dbReference type="PROSITE" id="PS50113">
    <property type="entry name" value="PAC"/>
    <property type="match status" value="1"/>
</dbReference>
<dbReference type="InterPro" id="IPR035965">
    <property type="entry name" value="PAS-like_dom_sf"/>
</dbReference>
<evidence type="ECO:0000256" key="9">
    <source>
        <dbReference type="SAM" id="Coils"/>
    </source>
</evidence>
<feature type="domain" description="PAS" evidence="12">
    <location>
        <begin position="361"/>
        <end position="402"/>
    </location>
</feature>
<dbReference type="PROSITE" id="PS50112">
    <property type="entry name" value="PAS"/>
    <property type="match status" value="1"/>
</dbReference>
<dbReference type="HOGENOM" id="CLU_368333_0_0_7"/>
<dbReference type="CDD" id="cd12915">
    <property type="entry name" value="PDC2_DGC_like"/>
    <property type="match status" value="1"/>
</dbReference>
<keyword evidence="10" id="KW-0812">Transmembrane</keyword>
<evidence type="ECO:0000256" key="5">
    <source>
        <dbReference type="ARBA" id="ARBA00022741"/>
    </source>
</evidence>
<evidence type="ECO:0000313" key="14">
    <source>
        <dbReference type="EMBL" id="ACT18812.1"/>
    </source>
</evidence>
<dbReference type="InterPro" id="IPR004358">
    <property type="entry name" value="Sig_transdc_His_kin-like_C"/>
</dbReference>
<feature type="domain" description="PAC" evidence="13">
    <location>
        <begin position="434"/>
        <end position="485"/>
    </location>
</feature>
<proteinExistence type="predicted"/>
<dbReference type="SMART" id="SM00091">
    <property type="entry name" value="PAS"/>
    <property type="match status" value="1"/>
</dbReference>
<dbReference type="InterPro" id="IPR005467">
    <property type="entry name" value="His_kinase_dom"/>
</dbReference>
<dbReference type="Gene3D" id="3.30.450.20">
    <property type="entry name" value="PAS domain"/>
    <property type="match status" value="3"/>
</dbReference>
<accession>C6E1G4</accession>
<dbReference type="InterPro" id="IPR003594">
    <property type="entry name" value="HATPase_dom"/>
</dbReference>
<dbReference type="InterPro" id="IPR013656">
    <property type="entry name" value="PAS_4"/>
</dbReference>
<evidence type="ECO:0000259" key="11">
    <source>
        <dbReference type="PROSITE" id="PS50109"/>
    </source>
</evidence>
<dbReference type="EC" id="2.7.13.3" evidence="2"/>
<evidence type="ECO:0000256" key="3">
    <source>
        <dbReference type="ARBA" id="ARBA00022553"/>
    </source>
</evidence>
<dbReference type="NCBIfam" id="TIGR00229">
    <property type="entry name" value="sensory_box"/>
    <property type="match status" value="1"/>
</dbReference>
<dbReference type="GO" id="GO:0005524">
    <property type="term" value="F:ATP binding"/>
    <property type="evidence" value="ECO:0007669"/>
    <property type="project" value="UniProtKB-KW"/>
</dbReference>
<feature type="domain" description="Histidine kinase" evidence="11">
    <location>
        <begin position="544"/>
        <end position="754"/>
    </location>
</feature>
<reference evidence="14" key="1">
    <citation type="submission" date="2009-07" db="EMBL/GenBank/DDBJ databases">
        <title>Complete sequence of Geobacter sp. M21.</title>
        <authorList>
            <consortium name="US DOE Joint Genome Institute"/>
            <person name="Lucas S."/>
            <person name="Copeland A."/>
            <person name="Lapidus A."/>
            <person name="Glavina del Rio T."/>
            <person name="Dalin E."/>
            <person name="Tice H."/>
            <person name="Bruce D."/>
            <person name="Goodwin L."/>
            <person name="Pitluck S."/>
            <person name="Saunders E."/>
            <person name="Brettin T."/>
            <person name="Detter J.C."/>
            <person name="Han C."/>
            <person name="Larimer F."/>
            <person name="Land M."/>
            <person name="Hauser L."/>
            <person name="Kyrpides N."/>
            <person name="Ovchinnikova G."/>
            <person name="Lovley D."/>
        </authorList>
    </citation>
    <scope>NUCLEOTIDE SEQUENCE [LARGE SCALE GENOMIC DNA]</scope>
    <source>
        <strain evidence="14">M21</strain>
    </source>
</reference>
<dbReference type="SMART" id="SM00387">
    <property type="entry name" value="HATPase_c"/>
    <property type="match status" value="1"/>
</dbReference>
<evidence type="ECO:0000256" key="10">
    <source>
        <dbReference type="SAM" id="Phobius"/>
    </source>
</evidence>
<dbReference type="PANTHER" id="PTHR43065:SF10">
    <property type="entry name" value="PEROXIDE STRESS-ACTIVATED HISTIDINE KINASE MAK3"/>
    <property type="match status" value="1"/>
</dbReference>
<evidence type="ECO:0000256" key="8">
    <source>
        <dbReference type="ARBA" id="ARBA00023012"/>
    </source>
</evidence>
<keyword evidence="6 14" id="KW-0418">Kinase</keyword>
<dbReference type="Pfam" id="PF08448">
    <property type="entry name" value="PAS_4"/>
    <property type="match status" value="1"/>
</dbReference>
<evidence type="ECO:0000256" key="4">
    <source>
        <dbReference type="ARBA" id="ARBA00022679"/>
    </source>
</evidence>
<dbReference type="PROSITE" id="PS50109">
    <property type="entry name" value="HIS_KIN"/>
    <property type="match status" value="1"/>
</dbReference>
<comment type="catalytic activity">
    <reaction evidence="1">
        <text>ATP + protein L-histidine = ADP + protein N-phospho-L-histidine.</text>
        <dbReference type="EC" id="2.7.13.3"/>
    </reaction>
</comment>
<feature type="transmembrane region" description="Helical" evidence="10">
    <location>
        <begin position="298"/>
        <end position="320"/>
    </location>
</feature>
<evidence type="ECO:0000256" key="2">
    <source>
        <dbReference type="ARBA" id="ARBA00012438"/>
    </source>
</evidence>
<evidence type="ECO:0000259" key="12">
    <source>
        <dbReference type="PROSITE" id="PS50112"/>
    </source>
</evidence>
<feature type="transmembrane region" description="Helical" evidence="10">
    <location>
        <begin position="20"/>
        <end position="39"/>
    </location>
</feature>
<keyword evidence="7" id="KW-0067">ATP-binding</keyword>
<dbReference type="InterPro" id="IPR036097">
    <property type="entry name" value="HisK_dim/P_sf"/>
</dbReference>